<evidence type="ECO:0000313" key="2">
    <source>
        <dbReference type="Proteomes" id="UP001152795"/>
    </source>
</evidence>
<evidence type="ECO:0000313" key="1">
    <source>
        <dbReference type="EMBL" id="CAB3996943.1"/>
    </source>
</evidence>
<sequence length="139" mass="15203">PLIITGLKCNRYIADWDMNITATIRAFQGEGLGLVTVIIRAFQGDRLCLYNQSFSRRGPGVTATIRAFQEEGLGLPCHSQLITHPQFTPDLRGPSDTLDFAVILNLLPSFCGGVLGVNFGKNIGETLPIALKNEELEDE</sequence>
<dbReference type="EMBL" id="CACRXK020002983">
    <property type="protein sequence ID" value="CAB3996943.1"/>
    <property type="molecule type" value="Genomic_DNA"/>
</dbReference>
<proteinExistence type="predicted"/>
<protein>
    <submittedName>
        <fullName evidence="1">Uncharacterized protein</fullName>
    </submittedName>
</protein>
<keyword evidence="2" id="KW-1185">Reference proteome</keyword>
<dbReference type="Proteomes" id="UP001152795">
    <property type="component" value="Unassembled WGS sequence"/>
</dbReference>
<comment type="caution">
    <text evidence="1">The sequence shown here is derived from an EMBL/GenBank/DDBJ whole genome shotgun (WGS) entry which is preliminary data.</text>
</comment>
<feature type="non-terminal residue" evidence="1">
    <location>
        <position position="1"/>
    </location>
</feature>
<reference evidence="1" key="1">
    <citation type="submission" date="2020-04" db="EMBL/GenBank/DDBJ databases">
        <authorList>
            <person name="Alioto T."/>
            <person name="Alioto T."/>
            <person name="Gomez Garrido J."/>
        </authorList>
    </citation>
    <scope>NUCLEOTIDE SEQUENCE</scope>
    <source>
        <strain evidence="1">A484AB</strain>
    </source>
</reference>
<dbReference type="AlphaFoldDB" id="A0A6S7GXY1"/>
<gene>
    <name evidence="1" type="ORF">PACLA_8A003081</name>
</gene>
<accession>A0A6S7GXY1</accession>
<organism evidence="1 2">
    <name type="scientific">Paramuricea clavata</name>
    <name type="common">Red gorgonian</name>
    <name type="synonym">Violescent sea-whip</name>
    <dbReference type="NCBI Taxonomy" id="317549"/>
    <lineage>
        <taxon>Eukaryota</taxon>
        <taxon>Metazoa</taxon>
        <taxon>Cnidaria</taxon>
        <taxon>Anthozoa</taxon>
        <taxon>Octocorallia</taxon>
        <taxon>Malacalcyonacea</taxon>
        <taxon>Plexauridae</taxon>
        <taxon>Paramuricea</taxon>
    </lineage>
</organism>
<name>A0A6S7GXY1_PARCT</name>